<comment type="similarity">
    <text evidence="2">Belongs to the arsenical resistance-3 (ACR3) (TC 2.A.59) family.</text>
</comment>
<keyword evidence="12" id="KW-1185">Reference proteome</keyword>
<evidence type="ECO:0000313" key="12">
    <source>
        <dbReference type="Proteomes" id="UP001213623"/>
    </source>
</evidence>
<feature type="transmembrane region" description="Helical" evidence="10">
    <location>
        <begin position="173"/>
        <end position="192"/>
    </location>
</feature>
<evidence type="ECO:0000256" key="3">
    <source>
        <dbReference type="ARBA" id="ARBA00022448"/>
    </source>
</evidence>
<dbReference type="GO" id="GO:0005886">
    <property type="term" value="C:plasma membrane"/>
    <property type="evidence" value="ECO:0007669"/>
    <property type="project" value="UniProtKB-SubCell"/>
</dbReference>
<dbReference type="PANTHER" id="PTHR43057">
    <property type="entry name" value="ARSENITE EFFLUX TRANSPORTER"/>
    <property type="match status" value="1"/>
</dbReference>
<dbReference type="PANTHER" id="PTHR43057:SF1">
    <property type="entry name" value="ARSENICAL-RESISTANCE PROTEIN 3"/>
    <property type="match status" value="1"/>
</dbReference>
<dbReference type="Pfam" id="PF01758">
    <property type="entry name" value="SBF"/>
    <property type="match status" value="1"/>
</dbReference>
<evidence type="ECO:0000256" key="8">
    <source>
        <dbReference type="ARBA" id="ARBA00023136"/>
    </source>
</evidence>
<organism evidence="11 12">
    <name type="scientific">Malassezia nana</name>
    <dbReference type="NCBI Taxonomy" id="180528"/>
    <lineage>
        <taxon>Eukaryota</taxon>
        <taxon>Fungi</taxon>
        <taxon>Dikarya</taxon>
        <taxon>Basidiomycota</taxon>
        <taxon>Ustilaginomycotina</taxon>
        <taxon>Malasseziomycetes</taxon>
        <taxon>Malasseziales</taxon>
        <taxon>Malasseziaceae</taxon>
        <taxon>Malassezia</taxon>
    </lineage>
</organism>
<evidence type="ECO:0000256" key="2">
    <source>
        <dbReference type="ARBA" id="ARBA00010110"/>
    </source>
</evidence>
<dbReference type="GO" id="GO:0015104">
    <property type="term" value="F:antimonite transmembrane transporter activity"/>
    <property type="evidence" value="ECO:0007669"/>
    <property type="project" value="TreeGrafter"/>
</dbReference>
<feature type="transmembrane region" description="Helical" evidence="10">
    <location>
        <begin position="204"/>
        <end position="226"/>
    </location>
</feature>
<evidence type="ECO:0000256" key="10">
    <source>
        <dbReference type="SAM" id="Phobius"/>
    </source>
</evidence>
<dbReference type="GO" id="GO:0015105">
    <property type="term" value="F:arsenite transmembrane transporter activity"/>
    <property type="evidence" value="ECO:0007669"/>
    <property type="project" value="TreeGrafter"/>
</dbReference>
<evidence type="ECO:0000256" key="9">
    <source>
        <dbReference type="SAM" id="MobiDB-lite"/>
    </source>
</evidence>
<keyword evidence="5 10" id="KW-0812">Transmembrane</keyword>
<keyword evidence="3" id="KW-0813">Transport</keyword>
<keyword evidence="6" id="KW-0059">Arsenical resistance</keyword>
<protein>
    <submittedName>
        <fullName evidence="11">Arsenicals resistance</fullName>
    </submittedName>
</protein>
<dbReference type="GO" id="GO:0015297">
    <property type="term" value="F:antiporter activity"/>
    <property type="evidence" value="ECO:0007669"/>
    <property type="project" value="InterPro"/>
</dbReference>
<name>A0AAF0EQG8_9BASI</name>
<dbReference type="Gene3D" id="1.20.1530.20">
    <property type="match status" value="1"/>
</dbReference>
<evidence type="ECO:0000256" key="7">
    <source>
        <dbReference type="ARBA" id="ARBA00022989"/>
    </source>
</evidence>
<keyword evidence="7 10" id="KW-1133">Transmembrane helix</keyword>
<feature type="transmembrane region" description="Helical" evidence="10">
    <location>
        <begin position="107"/>
        <end position="128"/>
    </location>
</feature>
<comment type="subcellular location">
    <subcellularLocation>
        <location evidence="1">Cell membrane</location>
        <topology evidence="1">Multi-pass membrane protein</topology>
    </subcellularLocation>
</comment>
<proteinExistence type="inferred from homology"/>
<evidence type="ECO:0000313" key="11">
    <source>
        <dbReference type="EMBL" id="WFD28788.1"/>
    </source>
</evidence>
<evidence type="ECO:0000256" key="4">
    <source>
        <dbReference type="ARBA" id="ARBA00022475"/>
    </source>
</evidence>
<feature type="transmembrane region" description="Helical" evidence="10">
    <location>
        <begin position="246"/>
        <end position="268"/>
    </location>
</feature>
<evidence type="ECO:0000256" key="5">
    <source>
        <dbReference type="ARBA" id="ARBA00022692"/>
    </source>
</evidence>
<sequence length="437" mass="48166">MTEAEAETKASAAPADDVSLSDKGNEQPNSEGFILDPHGGVPKAVTALQQARQSSTTGAAKGLLLSLGWLDRLLSIFILIAMILGVVIGQFAPHAKERLHTGNWEGVSAPMVVGLLVMMWPILTNVHYEQIHLLFRTRRLWFQVCLALLINWIFAPFLMLALAWATLPDLPEYRIGIIMVGLARCIAMVMIWNRLARGDGNTCAILVIINSMLQMVLYAPYALWFVNVISGDKSFSLQYARTATSVALYLGVPLAAGIVTRFVMLALLGRESFETRFMPYFGPLSLVALLYTIIVIFASQSQQILDHLGPVFRTIVPLVVYFAITWAATFALVWFLSRRYGRREWGYQMAVVQSFTASSNNFELAIAVCVSLYGVDSPQALAATVGPLVEVPVLLLLSWLALLLGQRMRWDISAPPEAKTQNVASQDTPSVTDFKAE</sequence>
<feature type="transmembrane region" description="Helical" evidence="10">
    <location>
        <begin position="318"/>
        <end position="337"/>
    </location>
</feature>
<dbReference type="EMBL" id="CP119899">
    <property type="protein sequence ID" value="WFD28788.1"/>
    <property type="molecule type" value="Genomic_DNA"/>
</dbReference>
<evidence type="ECO:0000256" key="6">
    <source>
        <dbReference type="ARBA" id="ARBA00022849"/>
    </source>
</evidence>
<feature type="transmembrane region" description="Helical" evidence="10">
    <location>
        <begin position="349"/>
        <end position="374"/>
    </location>
</feature>
<reference evidence="11" key="1">
    <citation type="submission" date="2023-03" db="EMBL/GenBank/DDBJ databases">
        <title>Mating type loci evolution in Malassezia.</title>
        <authorList>
            <person name="Coelho M.A."/>
        </authorList>
    </citation>
    <scope>NUCLEOTIDE SEQUENCE</scope>
    <source>
        <strain evidence="11">CBS 9557</strain>
    </source>
</reference>
<gene>
    <name evidence="11" type="primary">ARR3</name>
    <name evidence="11" type="ORF">MNAN1_003803</name>
</gene>
<keyword evidence="4" id="KW-1003">Cell membrane</keyword>
<feature type="transmembrane region" description="Helical" evidence="10">
    <location>
        <begin position="280"/>
        <end position="298"/>
    </location>
</feature>
<dbReference type="FunFam" id="1.20.1530.20:FF:000009">
    <property type="entry name" value="Arsenite transporter, ACR3 family"/>
    <property type="match status" value="1"/>
</dbReference>
<keyword evidence="8 10" id="KW-0472">Membrane</keyword>
<dbReference type="Proteomes" id="UP001213623">
    <property type="component" value="Chromosome 8"/>
</dbReference>
<dbReference type="NCBIfam" id="TIGR00832">
    <property type="entry name" value="acr3"/>
    <property type="match status" value="1"/>
</dbReference>
<feature type="transmembrane region" description="Helical" evidence="10">
    <location>
        <begin position="380"/>
        <end position="404"/>
    </location>
</feature>
<dbReference type="InterPro" id="IPR004706">
    <property type="entry name" value="Arsenical-R_Acr3"/>
</dbReference>
<dbReference type="GO" id="GO:0046685">
    <property type="term" value="P:response to arsenic-containing substance"/>
    <property type="evidence" value="ECO:0007669"/>
    <property type="project" value="UniProtKB-KW"/>
</dbReference>
<dbReference type="InterPro" id="IPR038770">
    <property type="entry name" value="Na+/solute_symporter_sf"/>
</dbReference>
<evidence type="ECO:0000256" key="1">
    <source>
        <dbReference type="ARBA" id="ARBA00004651"/>
    </source>
</evidence>
<feature type="region of interest" description="Disordered" evidence="9">
    <location>
        <begin position="1"/>
        <end position="36"/>
    </location>
</feature>
<feature type="transmembrane region" description="Helical" evidence="10">
    <location>
        <begin position="73"/>
        <end position="92"/>
    </location>
</feature>
<accession>A0AAF0EQG8</accession>
<dbReference type="InterPro" id="IPR002657">
    <property type="entry name" value="BilAc:Na_symport/Acr3"/>
</dbReference>
<feature type="transmembrane region" description="Helical" evidence="10">
    <location>
        <begin position="140"/>
        <end position="167"/>
    </location>
</feature>
<dbReference type="AlphaFoldDB" id="A0AAF0EQG8"/>